<dbReference type="InterPro" id="IPR002912">
    <property type="entry name" value="ACT_dom"/>
</dbReference>
<dbReference type="Proteomes" id="UP001646157">
    <property type="component" value="Unassembled WGS sequence"/>
</dbReference>
<evidence type="ECO:0000256" key="3">
    <source>
        <dbReference type="ARBA" id="ARBA00006341"/>
    </source>
</evidence>
<evidence type="ECO:0000256" key="4">
    <source>
        <dbReference type="ARBA" id="ARBA00011744"/>
    </source>
</evidence>
<dbReference type="PANTHER" id="PTHR30239:SF0">
    <property type="entry name" value="ACETOLACTATE SYNTHASE SMALL SUBUNIT 1, CHLOROPLASTIC"/>
    <property type="match status" value="1"/>
</dbReference>
<sequence length="174" mass="19326">MKKRVVTATVFNQSGVLNRVTGLFTKRQFNIESITVGHTETEGVSKMTFVVSVEDDRQIEQLIKQLNKQIDVLKVSDITDQAIVARELALIKVLSNGQTRAEISGIVEPFRATIIDISRDSVTVQVTGDTEKVEAMIDLLKPYGIKELARTGLTAFTRGSQKSVTDLKQYTLLK</sequence>
<dbReference type="InterPro" id="IPR054480">
    <property type="entry name" value="AHAS_small-like_ACT"/>
</dbReference>
<evidence type="ECO:0000256" key="6">
    <source>
        <dbReference type="ARBA" id="ARBA00023304"/>
    </source>
</evidence>
<dbReference type="Gene3D" id="3.30.70.1150">
    <property type="entry name" value="ACT-like. Chain A, domain 2"/>
    <property type="match status" value="1"/>
</dbReference>
<accession>A0ABS2NJ35</accession>
<evidence type="ECO:0000313" key="11">
    <source>
        <dbReference type="Proteomes" id="UP001646157"/>
    </source>
</evidence>
<evidence type="ECO:0000256" key="5">
    <source>
        <dbReference type="ARBA" id="ARBA00022605"/>
    </source>
</evidence>
<dbReference type="InterPro" id="IPR039557">
    <property type="entry name" value="AHAS_ACT"/>
</dbReference>
<keyword evidence="8 10" id="KW-0808">Transferase</keyword>
<dbReference type="NCBIfam" id="TIGR00119">
    <property type="entry name" value="acolac_sm"/>
    <property type="match status" value="1"/>
</dbReference>
<dbReference type="SUPFAM" id="SSF55021">
    <property type="entry name" value="ACT-like"/>
    <property type="match status" value="2"/>
</dbReference>
<evidence type="ECO:0000259" key="9">
    <source>
        <dbReference type="PROSITE" id="PS51671"/>
    </source>
</evidence>
<dbReference type="EC" id="2.2.1.6" evidence="8"/>
<comment type="function">
    <text evidence="8">Catalyzes the conversion of 2 pyruvate molecules into acetolactate in the first common step of the biosynthetic pathway of the branched-amino acids such as leucine, isoleucine, and valine.</text>
</comment>
<feature type="domain" description="ACT" evidence="9">
    <location>
        <begin position="5"/>
        <end position="80"/>
    </location>
</feature>
<comment type="pathway">
    <text evidence="1 8">Amino-acid biosynthesis; L-isoleucine biosynthesis; L-isoleucine from 2-oxobutanoate: step 1/4.</text>
</comment>
<dbReference type="InterPro" id="IPR019455">
    <property type="entry name" value="Acetolactate_synth_ssu_C"/>
</dbReference>
<comment type="similarity">
    <text evidence="3 8">Belongs to the acetolactate synthase small subunit family.</text>
</comment>
<dbReference type="NCBIfam" id="NF008864">
    <property type="entry name" value="PRK11895.1"/>
    <property type="match status" value="1"/>
</dbReference>
<keyword evidence="11" id="KW-1185">Reference proteome</keyword>
<dbReference type="CDD" id="cd04878">
    <property type="entry name" value="ACT_AHAS"/>
    <property type="match status" value="1"/>
</dbReference>
<dbReference type="RefSeq" id="WP_205175019.1">
    <property type="nucleotide sequence ID" value="NZ_JAFBDZ010000006.1"/>
</dbReference>
<dbReference type="PANTHER" id="PTHR30239">
    <property type="entry name" value="ACETOLACTATE SYNTHASE SMALL SUBUNIT"/>
    <property type="match status" value="1"/>
</dbReference>
<dbReference type="Pfam" id="PF10369">
    <property type="entry name" value="ALS_ss_C"/>
    <property type="match status" value="1"/>
</dbReference>
<evidence type="ECO:0000256" key="7">
    <source>
        <dbReference type="ARBA" id="ARBA00048670"/>
    </source>
</evidence>
<gene>
    <name evidence="10" type="ORF">JOC86_004413</name>
</gene>
<proteinExistence type="inferred from homology"/>
<dbReference type="Pfam" id="PF22629">
    <property type="entry name" value="ACT_AHAS_ss"/>
    <property type="match status" value="1"/>
</dbReference>
<dbReference type="EMBL" id="JAFBDZ010000006">
    <property type="protein sequence ID" value="MBM7587838.1"/>
    <property type="molecule type" value="Genomic_DNA"/>
</dbReference>
<reference evidence="10 11" key="1">
    <citation type="submission" date="2021-01" db="EMBL/GenBank/DDBJ databases">
        <title>Genomic Encyclopedia of Type Strains, Phase IV (KMG-IV): sequencing the most valuable type-strain genomes for metagenomic binning, comparative biology and taxonomic classification.</title>
        <authorList>
            <person name="Goeker M."/>
        </authorList>
    </citation>
    <scope>NUCLEOTIDE SEQUENCE [LARGE SCALE GENOMIC DNA]</scope>
    <source>
        <strain evidence="10 11">DSM 24834</strain>
    </source>
</reference>
<dbReference type="Gene3D" id="3.30.70.260">
    <property type="match status" value="1"/>
</dbReference>
<evidence type="ECO:0000256" key="8">
    <source>
        <dbReference type="RuleBase" id="RU368092"/>
    </source>
</evidence>
<evidence type="ECO:0000256" key="1">
    <source>
        <dbReference type="ARBA" id="ARBA00004974"/>
    </source>
</evidence>
<keyword evidence="6 8" id="KW-0100">Branched-chain amino acid biosynthesis</keyword>
<comment type="pathway">
    <text evidence="2 8">Amino-acid biosynthesis; L-valine biosynthesis; L-valine from pyruvate: step 1/4.</text>
</comment>
<evidence type="ECO:0000256" key="2">
    <source>
        <dbReference type="ARBA" id="ARBA00005025"/>
    </source>
</evidence>
<organism evidence="10 11">
    <name type="scientific">Rossellomorea pakistanensis</name>
    <dbReference type="NCBI Taxonomy" id="992288"/>
    <lineage>
        <taxon>Bacteria</taxon>
        <taxon>Bacillati</taxon>
        <taxon>Bacillota</taxon>
        <taxon>Bacilli</taxon>
        <taxon>Bacillales</taxon>
        <taxon>Bacillaceae</taxon>
        <taxon>Rossellomorea</taxon>
    </lineage>
</organism>
<keyword evidence="5 8" id="KW-0028">Amino-acid biosynthesis</keyword>
<evidence type="ECO:0000313" key="10">
    <source>
        <dbReference type="EMBL" id="MBM7587838.1"/>
    </source>
</evidence>
<comment type="caution">
    <text evidence="10">The sequence shown here is derived from an EMBL/GenBank/DDBJ whole genome shotgun (WGS) entry which is preliminary data.</text>
</comment>
<comment type="catalytic activity">
    <reaction evidence="7 8">
        <text>2 pyruvate + H(+) = (2S)-2-acetolactate + CO2</text>
        <dbReference type="Rhea" id="RHEA:25249"/>
        <dbReference type="ChEBI" id="CHEBI:15361"/>
        <dbReference type="ChEBI" id="CHEBI:15378"/>
        <dbReference type="ChEBI" id="CHEBI:16526"/>
        <dbReference type="ChEBI" id="CHEBI:58476"/>
        <dbReference type="EC" id="2.2.1.6"/>
    </reaction>
</comment>
<comment type="subunit">
    <text evidence="4 8">Dimer of large and small chains.</text>
</comment>
<dbReference type="InterPro" id="IPR004789">
    <property type="entry name" value="Acetalactate_synth_ssu"/>
</dbReference>
<dbReference type="GO" id="GO:0003984">
    <property type="term" value="F:acetolactate synthase activity"/>
    <property type="evidence" value="ECO:0007669"/>
    <property type="project" value="UniProtKB-EC"/>
</dbReference>
<dbReference type="PROSITE" id="PS51671">
    <property type="entry name" value="ACT"/>
    <property type="match status" value="1"/>
</dbReference>
<dbReference type="InterPro" id="IPR027271">
    <property type="entry name" value="Acetolactate_synth/TF_NikR_C"/>
</dbReference>
<dbReference type="InterPro" id="IPR045865">
    <property type="entry name" value="ACT-like_dom_sf"/>
</dbReference>
<protein>
    <recommendedName>
        <fullName evidence="8">Acetolactate synthase small subunit</fullName>
        <shortName evidence="8">AHAS</shortName>
        <shortName evidence="8">ALS</shortName>
        <ecNumber evidence="8">2.2.1.6</ecNumber>
    </recommendedName>
    <alternativeName>
        <fullName evidence="8">Acetohydroxy-acid synthase small subunit</fullName>
    </alternativeName>
</protein>
<name>A0ABS2NJ35_9BACI</name>